<reference evidence="2" key="1">
    <citation type="submission" date="2023-10" db="EMBL/GenBank/DDBJ databases">
        <authorList>
            <person name="Chen Y."/>
            <person name="Shah S."/>
            <person name="Dougan E. K."/>
            <person name="Thang M."/>
            <person name="Chan C."/>
        </authorList>
    </citation>
    <scope>NUCLEOTIDE SEQUENCE [LARGE SCALE GENOMIC DNA]</scope>
</reference>
<gene>
    <name evidence="2" type="ORF">PCOR1329_LOCUS2194</name>
</gene>
<name>A0ABN9PEA8_9DINO</name>
<dbReference type="EMBL" id="CAUYUJ010000547">
    <property type="protein sequence ID" value="CAK0791229.1"/>
    <property type="molecule type" value="Genomic_DNA"/>
</dbReference>
<protein>
    <submittedName>
        <fullName evidence="2">Uncharacterized protein</fullName>
    </submittedName>
</protein>
<keyword evidence="3" id="KW-1185">Reference proteome</keyword>
<accession>A0ABN9PEA8</accession>
<proteinExistence type="predicted"/>
<feature type="region of interest" description="Disordered" evidence="1">
    <location>
        <begin position="15"/>
        <end position="57"/>
    </location>
</feature>
<feature type="compositionally biased region" description="Basic and acidic residues" evidence="1">
    <location>
        <begin position="39"/>
        <end position="56"/>
    </location>
</feature>
<organism evidence="2 3">
    <name type="scientific">Prorocentrum cordatum</name>
    <dbReference type="NCBI Taxonomy" id="2364126"/>
    <lineage>
        <taxon>Eukaryota</taxon>
        <taxon>Sar</taxon>
        <taxon>Alveolata</taxon>
        <taxon>Dinophyceae</taxon>
        <taxon>Prorocentrales</taxon>
        <taxon>Prorocentraceae</taxon>
        <taxon>Prorocentrum</taxon>
    </lineage>
</organism>
<dbReference type="Proteomes" id="UP001189429">
    <property type="component" value="Unassembled WGS sequence"/>
</dbReference>
<evidence type="ECO:0000256" key="1">
    <source>
        <dbReference type="SAM" id="MobiDB-lite"/>
    </source>
</evidence>
<evidence type="ECO:0000313" key="3">
    <source>
        <dbReference type="Proteomes" id="UP001189429"/>
    </source>
</evidence>
<comment type="caution">
    <text evidence="2">The sequence shown here is derived from an EMBL/GenBank/DDBJ whole genome shotgun (WGS) entry which is preliminary data.</text>
</comment>
<evidence type="ECO:0000313" key="2">
    <source>
        <dbReference type="EMBL" id="CAK0791229.1"/>
    </source>
</evidence>
<sequence>MFNCRMCAEGPFAALFDQGDDNDKKDQRDKKKKGKGKRSTTESKRDEASFRPRTEQENQALVKEWSQYAHPRAKEFFQTEDVMMDVLMQLASGIDRDSDPVLGPDDQCVVWYGDVTKDDQQAAIRMTKPGETSESVTYVNRVLAFIFATDESFEQLMKLPKEPFKMQCGDQLCVHLAHISLSVDGNGAGSAS</sequence>